<dbReference type="InterPro" id="IPR012507">
    <property type="entry name" value="YibE_F"/>
</dbReference>
<reference evidence="3 4" key="1">
    <citation type="submission" date="2017-09" db="EMBL/GenBank/DDBJ databases">
        <title>Depth-based differentiation of microbial function through sediment-hosted aquifers and enrichment of novel symbionts in the deep terrestrial subsurface.</title>
        <authorList>
            <person name="Probst A.J."/>
            <person name="Ladd B."/>
            <person name="Jarett J.K."/>
            <person name="Geller-Mcgrath D.E."/>
            <person name="Sieber C.M."/>
            <person name="Emerson J.B."/>
            <person name="Anantharaman K."/>
            <person name="Thomas B.C."/>
            <person name="Malmstrom R."/>
            <person name="Stieglmeier M."/>
            <person name="Klingl A."/>
            <person name="Woyke T."/>
            <person name="Ryan C.M."/>
            <person name="Banfield J.F."/>
        </authorList>
    </citation>
    <scope>NUCLEOTIDE SEQUENCE [LARGE SCALE GENOMIC DNA]</scope>
    <source>
        <strain evidence="3">CG11_big_fil_rev_8_21_14_0_20_39_34</strain>
    </source>
</reference>
<dbReference type="Pfam" id="PF07907">
    <property type="entry name" value="YibE_F"/>
    <property type="match status" value="1"/>
</dbReference>
<gene>
    <name evidence="3" type="ORF">COV59_03955</name>
</gene>
<feature type="transmembrane region" description="Helical" evidence="1">
    <location>
        <begin position="157"/>
        <end position="177"/>
    </location>
</feature>
<feature type="chain" id="PRO_5013863504" description="YibE/F family protein" evidence="2">
    <location>
        <begin position="22"/>
        <end position="382"/>
    </location>
</feature>
<dbReference type="Proteomes" id="UP000229600">
    <property type="component" value="Unassembled WGS sequence"/>
</dbReference>
<sequence>MKKFIIYAVLSLFLFPGIVFTSQEEVTTSTVVLGNGPDVSTPIADVFFKAKVVEVQKGEIKEEFGTKSFFQNVKVELIDGDLKGKQLNLLYESRSNAEDQLGLKMGEKVVVGRSLNEFDTQETYYIADVYRLHALLWFFLFFIFVALIFAGKHGMHAFIGLGLSFFVIMYFIVPKIISGSNPFLISFVGTMAIACFSIYVAHGIKPRTHIAFFSTIVTIFISLLLAYIAVHSMRLFGLGSEEAFYLRFSPKGEINLQGLLLGGIIIGTLGILDDITTAQAASVDEIHKANSSLSFGELYKRGLSVGKEHIISLVNTLVLAYTGASFPLLLLFNIYQQPIWLTLNSEILIEEIARMLVGSISLIFAVPITTALAAYVFSRKKT</sequence>
<dbReference type="AlphaFoldDB" id="A0A2H0N4H0"/>
<dbReference type="PANTHER" id="PTHR41771">
    <property type="entry name" value="MEMBRANE PROTEIN-RELATED"/>
    <property type="match status" value="1"/>
</dbReference>
<evidence type="ECO:0008006" key="5">
    <source>
        <dbReference type="Google" id="ProtNLM"/>
    </source>
</evidence>
<feature type="transmembrane region" description="Helical" evidence="1">
    <location>
        <begin position="310"/>
        <end position="335"/>
    </location>
</feature>
<keyword evidence="1" id="KW-0812">Transmembrane</keyword>
<feature type="transmembrane region" description="Helical" evidence="1">
    <location>
        <begin position="355"/>
        <end position="377"/>
    </location>
</feature>
<keyword evidence="1" id="KW-0472">Membrane</keyword>
<protein>
    <recommendedName>
        <fullName evidence="5">YibE/F family protein</fullName>
    </recommendedName>
</protein>
<feature type="transmembrane region" description="Helical" evidence="1">
    <location>
        <begin position="210"/>
        <end position="230"/>
    </location>
</feature>
<feature type="transmembrane region" description="Helical" evidence="1">
    <location>
        <begin position="130"/>
        <end position="150"/>
    </location>
</feature>
<keyword evidence="1" id="KW-1133">Transmembrane helix</keyword>
<evidence type="ECO:0000256" key="1">
    <source>
        <dbReference type="SAM" id="Phobius"/>
    </source>
</evidence>
<dbReference type="EMBL" id="PCWN01000008">
    <property type="protein sequence ID" value="PIR03799.1"/>
    <property type="molecule type" value="Genomic_DNA"/>
</dbReference>
<feature type="transmembrane region" description="Helical" evidence="1">
    <location>
        <begin position="254"/>
        <end position="272"/>
    </location>
</feature>
<evidence type="ECO:0000313" key="4">
    <source>
        <dbReference type="Proteomes" id="UP000229600"/>
    </source>
</evidence>
<name>A0A2H0N4H0_9BACT</name>
<comment type="caution">
    <text evidence="3">The sequence shown here is derived from an EMBL/GenBank/DDBJ whole genome shotgun (WGS) entry which is preliminary data.</text>
</comment>
<dbReference type="PANTHER" id="PTHR41771:SF1">
    <property type="entry name" value="MEMBRANE PROTEIN"/>
    <property type="match status" value="1"/>
</dbReference>
<evidence type="ECO:0000313" key="3">
    <source>
        <dbReference type="EMBL" id="PIR03799.1"/>
    </source>
</evidence>
<proteinExistence type="predicted"/>
<feature type="transmembrane region" description="Helical" evidence="1">
    <location>
        <begin position="183"/>
        <end position="201"/>
    </location>
</feature>
<accession>A0A2H0N4H0</accession>
<feature type="signal peptide" evidence="2">
    <location>
        <begin position="1"/>
        <end position="21"/>
    </location>
</feature>
<keyword evidence="2" id="KW-0732">Signal</keyword>
<evidence type="ECO:0000256" key="2">
    <source>
        <dbReference type="SAM" id="SignalP"/>
    </source>
</evidence>
<organism evidence="3 4">
    <name type="scientific">Candidatus Magasanikbacteria bacterium CG11_big_fil_rev_8_21_14_0_20_39_34</name>
    <dbReference type="NCBI Taxonomy" id="1974653"/>
    <lineage>
        <taxon>Bacteria</taxon>
        <taxon>Candidatus Magasanikiibacteriota</taxon>
    </lineage>
</organism>